<gene>
    <name evidence="1" type="ORF">SOP96_14690</name>
</gene>
<evidence type="ECO:0008006" key="3">
    <source>
        <dbReference type="Google" id="ProtNLM"/>
    </source>
</evidence>
<evidence type="ECO:0000313" key="1">
    <source>
        <dbReference type="EMBL" id="MEC3876963.1"/>
    </source>
</evidence>
<protein>
    <recommendedName>
        <fullName evidence="3">Lipoprotein</fullName>
    </recommendedName>
</protein>
<comment type="caution">
    <text evidence="1">The sequence shown here is derived from an EMBL/GenBank/DDBJ whole genome shotgun (WGS) entry which is preliminary data.</text>
</comment>
<keyword evidence="2" id="KW-1185">Reference proteome</keyword>
<accession>A0ABU6HVR5</accession>
<name>A0ABU6HVR5_9FLAO</name>
<proteinExistence type="predicted"/>
<dbReference type="Proteomes" id="UP001348397">
    <property type="component" value="Unassembled WGS sequence"/>
</dbReference>
<sequence>MKKTVIFQLFIIEIILISCNSLNPSGKKQYVTNFKKDFKKAAFCHCVLYGYNNKKVTSFITEVDKSFYSPIIGSVFSEELNEIAVNEYALMKKDSLFSIETTSEANAGKKVINHCLSFYESKKLDSLTIIQYKRWKNIKNIDSLIEVKNPAY</sequence>
<organism evidence="1 2">
    <name type="scientific">Chryseobacterium salviniae</name>
    <dbReference type="NCBI Taxonomy" id="3101750"/>
    <lineage>
        <taxon>Bacteria</taxon>
        <taxon>Pseudomonadati</taxon>
        <taxon>Bacteroidota</taxon>
        <taxon>Flavobacteriia</taxon>
        <taxon>Flavobacteriales</taxon>
        <taxon>Weeksellaceae</taxon>
        <taxon>Chryseobacterium group</taxon>
        <taxon>Chryseobacterium</taxon>
    </lineage>
</organism>
<dbReference type="RefSeq" id="WP_326321680.1">
    <property type="nucleotide sequence ID" value="NZ_JAYLAA010000047.1"/>
</dbReference>
<reference evidence="1 2" key="1">
    <citation type="submission" date="2024-01" db="EMBL/GenBank/DDBJ databases">
        <title>Chryseobacterium sp. T9W2-O.</title>
        <authorList>
            <person name="Maltman C."/>
        </authorList>
    </citation>
    <scope>NUCLEOTIDE SEQUENCE [LARGE SCALE GENOMIC DNA]</scope>
    <source>
        <strain evidence="1 2">T9W2-O</strain>
    </source>
</reference>
<evidence type="ECO:0000313" key="2">
    <source>
        <dbReference type="Proteomes" id="UP001348397"/>
    </source>
</evidence>
<dbReference type="EMBL" id="JAYLAA010000047">
    <property type="protein sequence ID" value="MEC3876963.1"/>
    <property type="molecule type" value="Genomic_DNA"/>
</dbReference>